<dbReference type="Proteomes" id="UP000095751">
    <property type="component" value="Unassembled WGS sequence"/>
</dbReference>
<proteinExistence type="predicted"/>
<protein>
    <submittedName>
        <fullName evidence="2">Gamma carbonic anhydras-like protein</fullName>
    </submittedName>
</protein>
<dbReference type="KEGG" id="fcy:FRACYDRAFT_260956"/>
<feature type="compositionally biased region" description="Basic and acidic residues" evidence="1">
    <location>
        <begin position="332"/>
        <end position="352"/>
    </location>
</feature>
<dbReference type="InParanoid" id="A0A1E7FIR1"/>
<organism evidence="2 3">
    <name type="scientific">Fragilariopsis cylindrus CCMP1102</name>
    <dbReference type="NCBI Taxonomy" id="635003"/>
    <lineage>
        <taxon>Eukaryota</taxon>
        <taxon>Sar</taxon>
        <taxon>Stramenopiles</taxon>
        <taxon>Ochrophyta</taxon>
        <taxon>Bacillariophyta</taxon>
        <taxon>Bacillariophyceae</taxon>
        <taxon>Bacillariophycidae</taxon>
        <taxon>Bacillariales</taxon>
        <taxon>Bacillariaceae</taxon>
        <taxon>Fragilariopsis</taxon>
    </lineage>
</organism>
<dbReference type="EMBL" id="KV784357">
    <property type="protein sequence ID" value="OEU17673.1"/>
    <property type="molecule type" value="Genomic_DNA"/>
</dbReference>
<dbReference type="SUPFAM" id="SSF51161">
    <property type="entry name" value="Trimeric LpxA-like enzymes"/>
    <property type="match status" value="1"/>
</dbReference>
<dbReference type="PANTHER" id="PTHR13061:SF29">
    <property type="entry name" value="GAMMA CARBONIC ANHYDRASE-LIKE 1, MITOCHONDRIAL-RELATED"/>
    <property type="match status" value="1"/>
</dbReference>
<feature type="region of interest" description="Disordered" evidence="1">
    <location>
        <begin position="117"/>
        <end position="138"/>
    </location>
</feature>
<feature type="region of interest" description="Disordered" evidence="1">
    <location>
        <begin position="327"/>
        <end position="362"/>
    </location>
</feature>
<keyword evidence="3" id="KW-1185">Reference proteome</keyword>
<evidence type="ECO:0000313" key="3">
    <source>
        <dbReference type="Proteomes" id="UP000095751"/>
    </source>
</evidence>
<name>A0A1E7FIR1_9STRA</name>
<gene>
    <name evidence="2" type="primary">GCA1</name>
    <name evidence="2" type="ORF">FRACYDRAFT_260956</name>
</gene>
<dbReference type="InterPro" id="IPR050484">
    <property type="entry name" value="Transf_Hexapept/Carb_Anhydrase"/>
</dbReference>
<feature type="compositionally biased region" description="Polar residues" evidence="1">
    <location>
        <begin position="122"/>
        <end position="138"/>
    </location>
</feature>
<dbReference type="AlphaFoldDB" id="A0A1E7FIR1"/>
<accession>A0A1E7FIR1</accession>
<dbReference type="PANTHER" id="PTHR13061">
    <property type="entry name" value="DYNACTIN SUBUNIT P25"/>
    <property type="match status" value="1"/>
</dbReference>
<dbReference type="InterPro" id="IPR011004">
    <property type="entry name" value="Trimer_LpxA-like_sf"/>
</dbReference>
<dbReference type="OrthoDB" id="25818at2759"/>
<evidence type="ECO:0000256" key="1">
    <source>
        <dbReference type="SAM" id="MobiDB-lite"/>
    </source>
</evidence>
<dbReference type="Gene3D" id="2.160.10.10">
    <property type="entry name" value="Hexapeptide repeat proteins"/>
    <property type="match status" value="1"/>
</dbReference>
<dbReference type="CDD" id="cd04645">
    <property type="entry name" value="LbH_gamma_CA_like"/>
    <property type="match status" value="1"/>
</dbReference>
<dbReference type="InterPro" id="IPR047324">
    <property type="entry name" value="LbH_gamma_CA-like"/>
</dbReference>
<reference evidence="2 3" key="1">
    <citation type="submission" date="2016-09" db="EMBL/GenBank/DDBJ databases">
        <title>Extensive genetic diversity and differential bi-allelic expression allows diatom success in the polar Southern Ocean.</title>
        <authorList>
            <consortium name="DOE Joint Genome Institute"/>
            <person name="Mock T."/>
            <person name="Otillar R.P."/>
            <person name="Strauss J."/>
            <person name="Dupont C."/>
            <person name="Frickenhaus S."/>
            <person name="Maumus F."/>
            <person name="Mcmullan M."/>
            <person name="Sanges R."/>
            <person name="Schmutz J."/>
            <person name="Toseland A."/>
            <person name="Valas R."/>
            <person name="Veluchamy A."/>
            <person name="Ward B.J."/>
            <person name="Allen A."/>
            <person name="Barry K."/>
            <person name="Falciatore A."/>
            <person name="Ferrante M."/>
            <person name="Fortunato A.E."/>
            <person name="Gloeckner G."/>
            <person name="Gruber A."/>
            <person name="Hipkin R."/>
            <person name="Janech M."/>
            <person name="Kroth P."/>
            <person name="Leese F."/>
            <person name="Lindquist E."/>
            <person name="Lyon B.R."/>
            <person name="Martin J."/>
            <person name="Mayer C."/>
            <person name="Parker M."/>
            <person name="Quesneville H."/>
            <person name="Raymond J."/>
            <person name="Uhlig C."/>
            <person name="Valentin K.U."/>
            <person name="Worden A.Z."/>
            <person name="Armbrust E.V."/>
            <person name="Bowler C."/>
            <person name="Green B."/>
            <person name="Moulton V."/>
            <person name="Van Oosterhout C."/>
            <person name="Grigoriev I."/>
        </authorList>
    </citation>
    <scope>NUCLEOTIDE SEQUENCE [LARGE SCALE GENOMIC DNA]</scope>
    <source>
        <strain evidence="2 3">CCMP1102</strain>
    </source>
</reference>
<evidence type="ECO:0000313" key="2">
    <source>
        <dbReference type="EMBL" id="OEU17673.1"/>
    </source>
</evidence>
<sequence>MGKPSIYQKARQTLGRAFRETGQALDRAGIKGQQMAVTRRVIGDDPVIYQDHLSRHRQQMPLLRRGKPVVSPDVAFLAPCATLIGSVHIGAGSSVFYKSILRADNCDRAEAFHRNNDAIGSGSEQSESTVLSKQSGSNSITSDAVVSVEEFDDQPAASPHPEEWDLDPDRFVRNMSNATGGGIFIGEATNIQDGCIIDSTKDHTRIGNGVTVGHLASIHSATIHDHCLIGMGSLLQEGVVVQEESFIAAGANVSKNTVVGSGELWVGSPARKIRDLTSKERERLHYQADAYVGVASMQKEVMLLGGNLPDSLSQYLDISYEDIEEFEDDEDIRQIEDNDTSEERINVEKQGIEDEPTTTKSS</sequence>